<dbReference type="PANTHER" id="PTHR25466">
    <property type="entry name" value="T-LYMPHOCYTE ACTIVATION ANTIGEN"/>
    <property type="match status" value="1"/>
</dbReference>
<feature type="chain" id="PRO_5044652553" evidence="11">
    <location>
        <begin position="19"/>
        <end position="179"/>
    </location>
</feature>
<dbReference type="PANTHER" id="PTHR25466:SF14">
    <property type="entry name" value="BUTYROPHILIN SUBFAMILY 2 MEMBER A2-LIKE-RELATED"/>
    <property type="match status" value="1"/>
</dbReference>
<evidence type="ECO:0000256" key="3">
    <source>
        <dbReference type="ARBA" id="ARBA00022692"/>
    </source>
</evidence>
<dbReference type="GO" id="GO:0071222">
    <property type="term" value="P:cellular response to lipopolysaccharide"/>
    <property type="evidence" value="ECO:0007669"/>
    <property type="project" value="TreeGrafter"/>
</dbReference>
<keyword evidence="7" id="KW-1015">Disulfide bond</keyword>
<dbReference type="AlphaFoldDB" id="A0A6P7YN41"/>
<feature type="domain" description="Ig-like" evidence="12">
    <location>
        <begin position="13"/>
        <end position="136"/>
    </location>
</feature>
<dbReference type="GO" id="GO:0042130">
    <property type="term" value="P:negative regulation of T cell proliferation"/>
    <property type="evidence" value="ECO:0007669"/>
    <property type="project" value="TreeGrafter"/>
</dbReference>
<evidence type="ECO:0000256" key="6">
    <source>
        <dbReference type="ARBA" id="ARBA00023136"/>
    </source>
</evidence>
<evidence type="ECO:0000256" key="9">
    <source>
        <dbReference type="ARBA" id="ARBA00023180"/>
    </source>
</evidence>
<evidence type="ECO:0000256" key="5">
    <source>
        <dbReference type="ARBA" id="ARBA00022989"/>
    </source>
</evidence>
<proteinExistence type="predicted"/>
<dbReference type="GO" id="GO:0031295">
    <property type="term" value="P:T cell costimulation"/>
    <property type="evidence" value="ECO:0007669"/>
    <property type="project" value="TreeGrafter"/>
</dbReference>
<evidence type="ECO:0000259" key="12">
    <source>
        <dbReference type="PROSITE" id="PS50835"/>
    </source>
</evidence>
<protein>
    <submittedName>
        <fullName evidence="14 15">CD276 antigen-like</fullName>
    </submittedName>
</protein>
<evidence type="ECO:0000313" key="15">
    <source>
        <dbReference type="RefSeq" id="XP_030068728.1"/>
    </source>
</evidence>
<feature type="signal peptide" evidence="11">
    <location>
        <begin position="1"/>
        <end position="18"/>
    </location>
</feature>
<reference evidence="14 15" key="1">
    <citation type="submission" date="2025-04" db="UniProtKB">
        <authorList>
            <consortium name="RefSeq"/>
        </authorList>
    </citation>
    <scope>IDENTIFICATION</scope>
</reference>
<gene>
    <name evidence="14 15 16" type="primary">LOC115476473</name>
</gene>
<dbReference type="GO" id="GO:0006955">
    <property type="term" value="P:immune response"/>
    <property type="evidence" value="ECO:0007669"/>
    <property type="project" value="TreeGrafter"/>
</dbReference>
<dbReference type="Pfam" id="PF07686">
    <property type="entry name" value="V-set"/>
    <property type="match status" value="1"/>
</dbReference>
<accession>A0A6P7YN41</accession>
<dbReference type="GeneID" id="115476473"/>
<dbReference type="InterPro" id="IPR007110">
    <property type="entry name" value="Ig-like_dom"/>
</dbReference>
<dbReference type="InterPro" id="IPR036179">
    <property type="entry name" value="Ig-like_dom_sf"/>
</dbReference>
<keyword evidence="13" id="KW-1185">Reference proteome</keyword>
<evidence type="ECO:0000256" key="1">
    <source>
        <dbReference type="ARBA" id="ARBA00004251"/>
    </source>
</evidence>
<evidence type="ECO:0000313" key="16">
    <source>
        <dbReference type="RefSeq" id="XP_030068729.1"/>
    </source>
</evidence>
<keyword evidence="10" id="KW-0393">Immunoglobulin domain</keyword>
<dbReference type="RefSeq" id="XP_030068728.1">
    <property type="nucleotide sequence ID" value="XM_030212868.1"/>
</dbReference>
<dbReference type="Gene3D" id="2.60.40.10">
    <property type="entry name" value="Immunoglobulins"/>
    <property type="match status" value="1"/>
</dbReference>
<organism evidence="13 14">
    <name type="scientific">Microcaecilia unicolor</name>
    <dbReference type="NCBI Taxonomy" id="1415580"/>
    <lineage>
        <taxon>Eukaryota</taxon>
        <taxon>Metazoa</taxon>
        <taxon>Chordata</taxon>
        <taxon>Craniata</taxon>
        <taxon>Vertebrata</taxon>
        <taxon>Euteleostomi</taxon>
        <taxon>Amphibia</taxon>
        <taxon>Gymnophiona</taxon>
        <taxon>Siphonopidae</taxon>
        <taxon>Microcaecilia</taxon>
    </lineage>
</organism>
<dbReference type="Proteomes" id="UP000515156">
    <property type="component" value="Chromosome 8"/>
</dbReference>
<dbReference type="SMART" id="SM00409">
    <property type="entry name" value="IG"/>
    <property type="match status" value="1"/>
</dbReference>
<dbReference type="FunFam" id="2.60.40.10:FF:000142">
    <property type="entry name" value="V-set domain-containing T-cell activation inhibitor 1"/>
    <property type="match status" value="1"/>
</dbReference>
<comment type="subcellular location">
    <subcellularLocation>
        <location evidence="1">Cell membrane</location>
        <topology evidence="1">Single-pass type I membrane protein</topology>
    </subcellularLocation>
</comment>
<dbReference type="GO" id="GO:0007166">
    <property type="term" value="P:cell surface receptor signaling pathway"/>
    <property type="evidence" value="ECO:0007669"/>
    <property type="project" value="TreeGrafter"/>
</dbReference>
<keyword evidence="3" id="KW-0812">Transmembrane</keyword>
<dbReference type="InterPro" id="IPR003599">
    <property type="entry name" value="Ig_sub"/>
</dbReference>
<keyword evidence="4 11" id="KW-0732">Signal</keyword>
<evidence type="ECO:0000313" key="13">
    <source>
        <dbReference type="Proteomes" id="UP000515156"/>
    </source>
</evidence>
<evidence type="ECO:0000256" key="7">
    <source>
        <dbReference type="ARBA" id="ARBA00023157"/>
    </source>
</evidence>
<dbReference type="InterPro" id="IPR051713">
    <property type="entry name" value="T-cell_Activation_Regulation"/>
</dbReference>
<keyword evidence="2" id="KW-1003">Cell membrane</keyword>
<evidence type="ECO:0000313" key="14">
    <source>
        <dbReference type="RefSeq" id="XP_030068727.1"/>
    </source>
</evidence>
<dbReference type="RefSeq" id="XP_030068727.1">
    <property type="nucleotide sequence ID" value="XM_030212867.1"/>
</dbReference>
<dbReference type="PROSITE" id="PS50835">
    <property type="entry name" value="IG_LIKE"/>
    <property type="match status" value="1"/>
</dbReference>
<evidence type="ECO:0000256" key="4">
    <source>
        <dbReference type="ARBA" id="ARBA00022729"/>
    </source>
</evidence>
<dbReference type="GO" id="GO:0042102">
    <property type="term" value="P:positive regulation of T cell proliferation"/>
    <property type="evidence" value="ECO:0007669"/>
    <property type="project" value="TreeGrafter"/>
</dbReference>
<evidence type="ECO:0000256" key="10">
    <source>
        <dbReference type="ARBA" id="ARBA00023319"/>
    </source>
</evidence>
<keyword evidence="9" id="KW-0325">Glycoprotein</keyword>
<dbReference type="SMART" id="SM00406">
    <property type="entry name" value="IGv"/>
    <property type="match status" value="1"/>
</dbReference>
<dbReference type="SUPFAM" id="SSF48726">
    <property type="entry name" value="Immunoglobulin"/>
    <property type="match status" value="1"/>
</dbReference>
<name>A0A6P7YN41_9AMPH</name>
<evidence type="ECO:0000256" key="8">
    <source>
        <dbReference type="ARBA" id="ARBA00023170"/>
    </source>
</evidence>
<dbReference type="KEGG" id="muo:115476473"/>
<keyword evidence="6" id="KW-0472">Membrane</keyword>
<keyword evidence="8" id="KW-0675">Receptor</keyword>
<keyword evidence="5" id="KW-1133">Transmembrane helix</keyword>
<evidence type="ECO:0000256" key="2">
    <source>
        <dbReference type="ARBA" id="ARBA00022475"/>
    </source>
</evidence>
<dbReference type="InterPro" id="IPR013783">
    <property type="entry name" value="Ig-like_fold"/>
</dbReference>
<dbReference type="RefSeq" id="XP_030068729.1">
    <property type="nucleotide sequence ID" value="XM_030212869.1"/>
</dbReference>
<evidence type="ECO:0000256" key="11">
    <source>
        <dbReference type="SAM" id="SignalP"/>
    </source>
</evidence>
<dbReference type="GO" id="GO:0009897">
    <property type="term" value="C:external side of plasma membrane"/>
    <property type="evidence" value="ECO:0007669"/>
    <property type="project" value="TreeGrafter"/>
</dbReference>
<dbReference type="OrthoDB" id="9983389at2759"/>
<dbReference type="InterPro" id="IPR013106">
    <property type="entry name" value="Ig_V-set"/>
</dbReference>
<sequence length="179" mass="20218">MTLYCAWLQLLLPLLTTGNLLSPITVTPALYGSDMTLDCNFLPASMLNDQFLVVTWQHSQEGRGDMVVHSYYYEKDQLDLQDKVYRNRTQLFPEKFPQGNASLRLMDLRLEDGGLYTCTVNTQIGSTTSRIQLVIAAPYRDPHLILALLDQQQSSITLKVVTGGGYPEAKVWWTNQTGK</sequence>